<dbReference type="InterPro" id="IPR036291">
    <property type="entry name" value="NAD(P)-bd_dom_sf"/>
</dbReference>
<keyword evidence="6" id="KW-1185">Reference proteome</keyword>
<gene>
    <name evidence="5" type="ORF">SSP24_11210</name>
</gene>
<proteinExistence type="inferred from homology"/>
<dbReference type="SUPFAM" id="SSF55347">
    <property type="entry name" value="Glyceraldehyde-3-phosphate dehydrogenase-like, C-terminal domain"/>
    <property type="match status" value="1"/>
</dbReference>
<evidence type="ECO:0000256" key="1">
    <source>
        <dbReference type="ARBA" id="ARBA00010928"/>
    </source>
</evidence>
<dbReference type="InterPro" id="IPR050984">
    <property type="entry name" value="Gfo/Idh/MocA_domain"/>
</dbReference>
<dbReference type="RefSeq" id="WP_141307636.1">
    <property type="nucleotide sequence ID" value="NZ_BJND01000007.1"/>
</dbReference>
<accession>A0A4Y3VEQ6</accession>
<comment type="caution">
    <text evidence="5">The sequence shown here is derived from an EMBL/GenBank/DDBJ whole genome shotgun (WGS) entry which is preliminary data.</text>
</comment>
<evidence type="ECO:0000256" key="2">
    <source>
        <dbReference type="ARBA" id="ARBA00023002"/>
    </source>
</evidence>
<dbReference type="Pfam" id="PF01408">
    <property type="entry name" value="GFO_IDH_MocA"/>
    <property type="match status" value="1"/>
</dbReference>
<protein>
    <submittedName>
        <fullName evidence="5">Oxidoreductase</fullName>
    </submittedName>
</protein>
<dbReference type="GO" id="GO:0016491">
    <property type="term" value="F:oxidoreductase activity"/>
    <property type="evidence" value="ECO:0007669"/>
    <property type="project" value="UniProtKB-KW"/>
</dbReference>
<sequence>MTAQRPLRLGVMGCAEFALRRMLPAVADSPDIELAAVASRRPATAREVAARFGGIPVDGYEQLLAVPDLDAVYVPLPNALHAEWVLRALDAGRHVLAEKPLTTRGDLTREAVRRAEERGLALVENFLFVHHPQHARVRALIDDEIGELRQMSAAFAIPPRPADDIRHRPDLGGGALLDVGVYPLKAAQYFLGTGLHVVGAALRYGSTGVDVEGSVLLRRADGVCAQLSFGMDHAYTSRYELWGTRGRVTVNRAFTPPADHRPEVTVERDGRTRGVELAAADQCAAAVAAFAAAVRAPATCHEAAARSVDLARLTDEIRTAAV</sequence>
<comment type="similarity">
    <text evidence="1">Belongs to the Gfo/Idh/MocA family.</text>
</comment>
<evidence type="ECO:0000313" key="6">
    <source>
        <dbReference type="Proteomes" id="UP000317881"/>
    </source>
</evidence>
<dbReference type="EMBL" id="BJND01000007">
    <property type="protein sequence ID" value="GEC03466.1"/>
    <property type="molecule type" value="Genomic_DNA"/>
</dbReference>
<name>A0A4Y3VEQ6_9ACTN</name>
<evidence type="ECO:0000259" key="4">
    <source>
        <dbReference type="Pfam" id="PF22725"/>
    </source>
</evidence>
<dbReference type="InterPro" id="IPR000683">
    <property type="entry name" value="Gfo/Idh/MocA-like_OxRdtase_N"/>
</dbReference>
<evidence type="ECO:0000313" key="5">
    <source>
        <dbReference type="EMBL" id="GEC03466.1"/>
    </source>
</evidence>
<dbReference type="GO" id="GO:0000166">
    <property type="term" value="F:nucleotide binding"/>
    <property type="evidence" value="ECO:0007669"/>
    <property type="project" value="InterPro"/>
</dbReference>
<feature type="domain" description="GFO/IDH/MocA-like oxidoreductase" evidence="4">
    <location>
        <begin position="135"/>
        <end position="248"/>
    </location>
</feature>
<keyword evidence="2" id="KW-0560">Oxidoreductase</keyword>
<dbReference type="AlphaFoldDB" id="A0A4Y3VEQ6"/>
<feature type="domain" description="Gfo/Idh/MocA-like oxidoreductase N-terminal" evidence="3">
    <location>
        <begin position="8"/>
        <end position="125"/>
    </location>
</feature>
<dbReference type="InterPro" id="IPR055170">
    <property type="entry name" value="GFO_IDH_MocA-like_dom"/>
</dbReference>
<dbReference type="Proteomes" id="UP000317881">
    <property type="component" value="Unassembled WGS sequence"/>
</dbReference>
<evidence type="ECO:0000259" key="3">
    <source>
        <dbReference type="Pfam" id="PF01408"/>
    </source>
</evidence>
<dbReference type="PANTHER" id="PTHR22604:SF105">
    <property type="entry name" value="TRANS-1,2-DIHYDROBENZENE-1,2-DIOL DEHYDROGENASE"/>
    <property type="match status" value="1"/>
</dbReference>
<dbReference type="PANTHER" id="PTHR22604">
    <property type="entry name" value="OXIDOREDUCTASES"/>
    <property type="match status" value="1"/>
</dbReference>
<dbReference type="Gene3D" id="3.30.360.10">
    <property type="entry name" value="Dihydrodipicolinate Reductase, domain 2"/>
    <property type="match status" value="1"/>
</dbReference>
<reference evidence="5 6" key="1">
    <citation type="submission" date="2019-06" db="EMBL/GenBank/DDBJ databases">
        <title>Whole genome shotgun sequence of Streptomyces spinoverrucosus NBRC 14228.</title>
        <authorList>
            <person name="Hosoyama A."/>
            <person name="Uohara A."/>
            <person name="Ohji S."/>
            <person name="Ichikawa N."/>
        </authorList>
    </citation>
    <scope>NUCLEOTIDE SEQUENCE [LARGE SCALE GENOMIC DNA]</scope>
    <source>
        <strain evidence="5 6">NBRC 14228</strain>
    </source>
</reference>
<dbReference type="SUPFAM" id="SSF51735">
    <property type="entry name" value="NAD(P)-binding Rossmann-fold domains"/>
    <property type="match status" value="1"/>
</dbReference>
<organism evidence="5 6">
    <name type="scientific">Streptomyces spinoverrucosus</name>
    <dbReference type="NCBI Taxonomy" id="284043"/>
    <lineage>
        <taxon>Bacteria</taxon>
        <taxon>Bacillati</taxon>
        <taxon>Actinomycetota</taxon>
        <taxon>Actinomycetes</taxon>
        <taxon>Kitasatosporales</taxon>
        <taxon>Streptomycetaceae</taxon>
        <taxon>Streptomyces</taxon>
    </lineage>
</organism>
<dbReference type="Gene3D" id="3.40.50.720">
    <property type="entry name" value="NAD(P)-binding Rossmann-like Domain"/>
    <property type="match status" value="1"/>
</dbReference>
<dbReference type="Pfam" id="PF22725">
    <property type="entry name" value="GFO_IDH_MocA_C3"/>
    <property type="match status" value="1"/>
</dbReference>
<dbReference type="OrthoDB" id="179913at2"/>